<keyword evidence="3" id="KW-1185">Reference proteome</keyword>
<feature type="compositionally biased region" description="Polar residues" evidence="1">
    <location>
        <begin position="72"/>
        <end position="85"/>
    </location>
</feature>
<reference evidence="2 3" key="1">
    <citation type="journal article" date="2013" name="Curr. Biol.">
        <title>The Genome of the Foraminiferan Reticulomyxa filosa.</title>
        <authorList>
            <person name="Glockner G."/>
            <person name="Hulsmann N."/>
            <person name="Schleicher M."/>
            <person name="Noegel A.A."/>
            <person name="Eichinger L."/>
            <person name="Gallinger C."/>
            <person name="Pawlowski J."/>
            <person name="Sierra R."/>
            <person name="Euteneuer U."/>
            <person name="Pillet L."/>
            <person name="Moustafa A."/>
            <person name="Platzer M."/>
            <person name="Groth M."/>
            <person name="Szafranski K."/>
            <person name="Schliwa M."/>
        </authorList>
    </citation>
    <scope>NUCLEOTIDE SEQUENCE [LARGE SCALE GENOMIC DNA]</scope>
</reference>
<feature type="compositionally biased region" description="Basic and acidic residues" evidence="1">
    <location>
        <begin position="132"/>
        <end position="144"/>
    </location>
</feature>
<gene>
    <name evidence="2" type="ORF">RFI_40287</name>
</gene>
<organism evidence="2 3">
    <name type="scientific">Reticulomyxa filosa</name>
    <dbReference type="NCBI Taxonomy" id="46433"/>
    <lineage>
        <taxon>Eukaryota</taxon>
        <taxon>Sar</taxon>
        <taxon>Rhizaria</taxon>
        <taxon>Retaria</taxon>
        <taxon>Foraminifera</taxon>
        <taxon>Monothalamids</taxon>
        <taxon>Reticulomyxidae</taxon>
        <taxon>Reticulomyxa</taxon>
    </lineage>
</organism>
<dbReference type="Proteomes" id="UP000023152">
    <property type="component" value="Unassembled WGS sequence"/>
</dbReference>
<sequence length="144" mass="16706">MLNEFTSNEHRIRAIQLESRNLLLLNLTKHSRLHRTFAKHVEKVKNLQQPLMEDYRKLHQVHMEICNSLQSATAPNTSLSAQQNDNLKKEEVQGQEKQKKEEDKSDPTAVTDKEHVHDASHAACLTQNNEQESSHNKMECEKNE</sequence>
<evidence type="ECO:0000256" key="1">
    <source>
        <dbReference type="SAM" id="MobiDB-lite"/>
    </source>
</evidence>
<feature type="region of interest" description="Disordered" evidence="1">
    <location>
        <begin position="72"/>
        <end position="144"/>
    </location>
</feature>
<evidence type="ECO:0000313" key="3">
    <source>
        <dbReference type="Proteomes" id="UP000023152"/>
    </source>
</evidence>
<dbReference type="AlphaFoldDB" id="X6L930"/>
<accession>X6L930</accession>
<dbReference type="EMBL" id="ASPP01050322">
    <property type="protein sequence ID" value="ETN97244.1"/>
    <property type="molecule type" value="Genomic_DNA"/>
</dbReference>
<name>X6L930_RETFI</name>
<evidence type="ECO:0000313" key="2">
    <source>
        <dbReference type="EMBL" id="ETN97244.1"/>
    </source>
</evidence>
<feature type="compositionally biased region" description="Basic and acidic residues" evidence="1">
    <location>
        <begin position="86"/>
        <end position="120"/>
    </location>
</feature>
<proteinExistence type="predicted"/>
<protein>
    <submittedName>
        <fullName evidence="2">Uncharacterized protein</fullName>
    </submittedName>
</protein>
<comment type="caution">
    <text evidence="2">The sequence shown here is derived from an EMBL/GenBank/DDBJ whole genome shotgun (WGS) entry which is preliminary data.</text>
</comment>
<feature type="non-terminal residue" evidence="2">
    <location>
        <position position="144"/>
    </location>
</feature>